<proteinExistence type="predicted"/>
<sequence length="37" mass="4187">MTGICFFVLRGIVAVFVIINWEAPKIIPVEYLQATAY</sequence>
<evidence type="ECO:0000313" key="2">
    <source>
        <dbReference type="Proteomes" id="UP000025231"/>
    </source>
</evidence>
<accession>A0ABC7ZTL8</accession>
<reference evidence="1 2" key="1">
    <citation type="journal article" date="2014" name="Genome Announc.">
        <title>Complete Genome Sequences of Two Escherichia coli O145:H28 Outbreak Strains of Food Origin.</title>
        <authorList>
            <person name="Cooper K.K."/>
            <person name="Mandrell R.E."/>
            <person name="Louie J.W."/>
            <person name="Korlach J."/>
            <person name="Clark T.A."/>
            <person name="Parker C.T."/>
            <person name="Huynh S."/>
            <person name="Chain P.S."/>
            <person name="Ahmed S."/>
            <person name="Carter M.Q."/>
        </authorList>
    </citation>
    <scope>NUCLEOTIDE SEQUENCE [LARGE SCALE GENOMIC DNA]</scope>
    <source>
        <strain evidence="1 2">RM12581</strain>
    </source>
</reference>
<organism evidence="1 2">
    <name type="scientific">Escherichia coli O145:H28 (strain RM12581)</name>
    <dbReference type="NCBI Taxonomy" id="1248823"/>
    <lineage>
        <taxon>Bacteria</taxon>
        <taxon>Pseudomonadati</taxon>
        <taxon>Pseudomonadota</taxon>
        <taxon>Gammaproteobacteria</taxon>
        <taxon>Enterobacterales</taxon>
        <taxon>Enterobacteriaceae</taxon>
        <taxon>Escherichia</taxon>
    </lineage>
</organism>
<gene>
    <name evidence="1" type="ORF">ECRM12581_12800</name>
</gene>
<name>A0ABC7ZTL8_ECOLR</name>
<dbReference type="AlphaFoldDB" id="A0ABC7ZTL8"/>
<evidence type="ECO:0000313" key="1">
    <source>
        <dbReference type="EMBL" id="AHY71090.1"/>
    </source>
</evidence>
<dbReference type="EMBL" id="CP007136">
    <property type="protein sequence ID" value="AHY71090.1"/>
    <property type="molecule type" value="Genomic_DNA"/>
</dbReference>
<dbReference type="Proteomes" id="UP000025231">
    <property type="component" value="Chromosome"/>
</dbReference>
<protein>
    <submittedName>
        <fullName evidence="1">Uncharacterized protein</fullName>
    </submittedName>
</protein>